<dbReference type="GO" id="GO:0005886">
    <property type="term" value="C:plasma membrane"/>
    <property type="evidence" value="ECO:0007669"/>
    <property type="project" value="UniProtKB-SubCell"/>
</dbReference>
<evidence type="ECO:0000256" key="3">
    <source>
        <dbReference type="ARBA" id="ARBA00022448"/>
    </source>
</evidence>
<reference evidence="11 12" key="3">
    <citation type="submission" date="2020-02" db="EMBL/GenBank/DDBJ databases">
        <title>Sequencing the genomes of 1000 actinobacteria strains.</title>
        <authorList>
            <person name="Klenk H.-P."/>
        </authorList>
    </citation>
    <scope>NUCLEOTIDE SEQUENCE [LARGE SCALE GENOMIC DNA]</scope>
    <source>
        <strain evidence="11 12">DSM 45201</strain>
    </source>
</reference>
<reference evidence="10" key="1">
    <citation type="journal article" date="2014" name="Int. J. Syst. Evol. Microbiol.">
        <title>Complete genome of a new Firmicutes species belonging to the dominant human colonic microbiota ('Ruminococcus bicirculans') reveals two chromosomes and a selective capacity to utilize plant glucans.</title>
        <authorList>
            <consortium name="NISC Comparative Sequencing Program"/>
            <person name="Wegmann U."/>
            <person name="Louis P."/>
            <person name="Goesmann A."/>
            <person name="Henrissat B."/>
            <person name="Duncan S.H."/>
            <person name="Flint H.J."/>
        </authorList>
    </citation>
    <scope>NUCLEOTIDE SEQUENCE</scope>
    <source>
        <strain evidence="10">CGMCC 4.5581</strain>
    </source>
</reference>
<evidence type="ECO:0000256" key="4">
    <source>
        <dbReference type="ARBA" id="ARBA00022475"/>
    </source>
</evidence>
<dbReference type="AlphaFoldDB" id="A0A846LHH0"/>
<evidence type="ECO:0000256" key="2">
    <source>
        <dbReference type="ARBA" id="ARBA00010100"/>
    </source>
</evidence>
<feature type="transmembrane region" description="Helical" evidence="8">
    <location>
        <begin position="32"/>
        <end position="51"/>
    </location>
</feature>
<feature type="transmembrane region" description="Helical" evidence="8">
    <location>
        <begin position="460"/>
        <end position="482"/>
    </location>
</feature>
<feature type="transmembrane region" description="Helical" evidence="8">
    <location>
        <begin position="265"/>
        <end position="285"/>
    </location>
</feature>
<gene>
    <name evidence="11" type="ORF">FB380_001473</name>
    <name evidence="10" type="ORF">GCM10011589_04450</name>
</gene>
<keyword evidence="5 8" id="KW-0812">Transmembrane</keyword>
<organism evidence="11 12">
    <name type="scientific">Modestobacter marinus</name>
    <dbReference type="NCBI Taxonomy" id="477641"/>
    <lineage>
        <taxon>Bacteria</taxon>
        <taxon>Bacillati</taxon>
        <taxon>Actinomycetota</taxon>
        <taxon>Actinomycetes</taxon>
        <taxon>Geodermatophilales</taxon>
        <taxon>Geodermatophilaceae</taxon>
        <taxon>Modestobacter</taxon>
    </lineage>
</organism>
<evidence type="ECO:0000256" key="1">
    <source>
        <dbReference type="ARBA" id="ARBA00004651"/>
    </source>
</evidence>
<sequence>MDNLAVLSLLALLPILVVGVLLAGLRWPAKRAMPIGFVVVVLIALFVWEMSPTAIAASAVQGLLLALTLLYIVFGALLLLETLTKSGAMATIRAGFTSISPDRRVQAIIIGWLFGSFIEGASGFGTPAAVVAPLLLALGFPAMAAVMVGLIIQSTPVSFGAVGTPILVGVSGGLTGADAVEARTEFLGIQFPEFLERIGFQVAAIHATIGTLIPLILACMLCGFFGERKRFADGLAIWPFALFAAFAMTVPYVTVAAVLGPEFPSLLGGLIGLVIVMFASSRGFLMPKEIWDFPARQRWAPNWMGSLSPEDEKDVAGKKMSIWLAWTPYVIVAVLLVMSRTIDPITEFLTTGWRVVTVDDIFGTGIAQALQLVYLPGFLFILTCLVTYAIHRMRPADIAASWKVAGSQLAGAAVALLFALPLVRVFINSGADFNDSGLASMPLTLAEGAASLAGDTWPAFAPWIGALGAFVAGSNTVSNLMFSLFQFSTAEQIGVTPETVVATQAVGGAAGNMITVHNIVAASATVGLIGREGDLIRKTVLPTIYYCLMAGGISLVLIYGFGANLSTLWLLVLLIGVAALIVAMRRSPGKPNNELVDTAGSPADSPTTGRAPSDGREHTDMVPDPNRTPGEP</sequence>
<comment type="similarity">
    <text evidence="2 8">Belongs to the lactate permease family.</text>
</comment>
<dbReference type="PANTHER" id="PTHR30003:SF0">
    <property type="entry name" value="GLYCOLATE PERMEASE GLCA-RELATED"/>
    <property type="match status" value="1"/>
</dbReference>
<feature type="region of interest" description="Disordered" evidence="9">
    <location>
        <begin position="591"/>
        <end position="632"/>
    </location>
</feature>
<feature type="transmembrane region" description="Helical" evidence="8">
    <location>
        <begin position="322"/>
        <end position="342"/>
    </location>
</feature>
<feature type="transmembrane region" description="Helical" evidence="8">
    <location>
        <begin position="130"/>
        <end position="152"/>
    </location>
</feature>
<evidence type="ECO:0000313" key="12">
    <source>
        <dbReference type="Proteomes" id="UP000552836"/>
    </source>
</evidence>
<dbReference type="NCBIfam" id="TIGR00795">
    <property type="entry name" value="lctP"/>
    <property type="match status" value="1"/>
</dbReference>
<evidence type="ECO:0000256" key="7">
    <source>
        <dbReference type="ARBA" id="ARBA00023136"/>
    </source>
</evidence>
<dbReference type="Pfam" id="PF02652">
    <property type="entry name" value="Lactate_perm"/>
    <property type="match status" value="1"/>
</dbReference>
<dbReference type="PANTHER" id="PTHR30003">
    <property type="entry name" value="L-LACTATE PERMEASE"/>
    <property type="match status" value="1"/>
</dbReference>
<comment type="caution">
    <text evidence="8">Lacks conserved residue(s) required for the propagation of feature annotation.</text>
</comment>
<dbReference type="GO" id="GO:0015129">
    <property type="term" value="F:lactate transmembrane transporter activity"/>
    <property type="evidence" value="ECO:0007669"/>
    <property type="project" value="UniProtKB-UniRule"/>
</dbReference>
<evidence type="ECO:0000256" key="6">
    <source>
        <dbReference type="ARBA" id="ARBA00022989"/>
    </source>
</evidence>
<feature type="transmembrane region" description="Helical" evidence="8">
    <location>
        <begin position="63"/>
        <end position="84"/>
    </location>
</feature>
<keyword evidence="7 8" id="KW-0472">Membrane</keyword>
<dbReference type="RefSeq" id="WP_166754513.1">
    <property type="nucleotide sequence ID" value="NZ_BAABJU010000001.1"/>
</dbReference>
<dbReference type="EMBL" id="BMMI01000001">
    <property type="protein sequence ID" value="GGL51375.1"/>
    <property type="molecule type" value="Genomic_DNA"/>
</dbReference>
<evidence type="ECO:0000313" key="11">
    <source>
        <dbReference type="EMBL" id="NIH67027.1"/>
    </source>
</evidence>
<dbReference type="Proteomes" id="UP000648663">
    <property type="component" value="Unassembled WGS sequence"/>
</dbReference>
<feature type="transmembrane region" description="Helical" evidence="8">
    <location>
        <begin position="105"/>
        <end position="124"/>
    </location>
</feature>
<feature type="transmembrane region" description="Helical" evidence="8">
    <location>
        <begin position="543"/>
        <end position="561"/>
    </location>
</feature>
<feature type="transmembrane region" description="Helical" evidence="8">
    <location>
        <begin position="362"/>
        <end position="388"/>
    </location>
</feature>
<dbReference type="GO" id="GO:0015295">
    <property type="term" value="F:solute:proton symporter activity"/>
    <property type="evidence" value="ECO:0007669"/>
    <property type="project" value="TreeGrafter"/>
</dbReference>
<dbReference type="InterPro" id="IPR003804">
    <property type="entry name" value="Lactate_perm"/>
</dbReference>
<proteinExistence type="inferred from homology"/>
<evidence type="ECO:0000313" key="13">
    <source>
        <dbReference type="Proteomes" id="UP000648663"/>
    </source>
</evidence>
<reference evidence="10" key="4">
    <citation type="submission" date="2024-05" db="EMBL/GenBank/DDBJ databases">
        <authorList>
            <person name="Sun Q."/>
            <person name="Zhou Y."/>
        </authorList>
    </citation>
    <scope>NUCLEOTIDE SEQUENCE</scope>
    <source>
        <strain evidence="10">CGMCC 4.5581</strain>
    </source>
</reference>
<evidence type="ECO:0000313" key="10">
    <source>
        <dbReference type="EMBL" id="GGL51375.1"/>
    </source>
</evidence>
<feature type="transmembrane region" description="Helical" evidence="8">
    <location>
        <begin position="200"/>
        <end position="225"/>
    </location>
</feature>
<feature type="transmembrane region" description="Helical" evidence="8">
    <location>
        <begin position="159"/>
        <end position="180"/>
    </location>
</feature>
<accession>A0A846LHH0</accession>
<keyword evidence="4 8" id="KW-1003">Cell membrane</keyword>
<feature type="transmembrane region" description="Helical" evidence="8">
    <location>
        <begin position="567"/>
        <end position="584"/>
    </location>
</feature>
<evidence type="ECO:0000256" key="5">
    <source>
        <dbReference type="ARBA" id="ARBA00022692"/>
    </source>
</evidence>
<comment type="subcellular location">
    <subcellularLocation>
        <location evidence="1 8">Cell membrane</location>
        <topology evidence="1 8">Multi-pass membrane protein</topology>
    </subcellularLocation>
</comment>
<keyword evidence="6 8" id="KW-1133">Transmembrane helix</keyword>
<evidence type="ECO:0000256" key="8">
    <source>
        <dbReference type="RuleBase" id="RU365092"/>
    </source>
</evidence>
<comment type="caution">
    <text evidence="11">The sequence shown here is derived from an EMBL/GenBank/DDBJ whole genome shotgun (WGS) entry which is preliminary data.</text>
</comment>
<protein>
    <recommendedName>
        <fullName evidence="8">L-lactate permease</fullName>
    </recommendedName>
</protein>
<dbReference type="EMBL" id="JAAMPA010000001">
    <property type="protein sequence ID" value="NIH67027.1"/>
    <property type="molecule type" value="Genomic_DNA"/>
</dbReference>
<name>A0A846LHH0_9ACTN</name>
<reference evidence="13" key="2">
    <citation type="journal article" date="2019" name="Int. J. Syst. Evol. Microbiol.">
        <title>The Global Catalogue of Microorganisms (GCM) 10K type strain sequencing project: providing services to taxonomists for standard genome sequencing and annotation.</title>
        <authorList>
            <consortium name="The Broad Institute Genomics Platform"/>
            <consortium name="The Broad Institute Genome Sequencing Center for Infectious Disease"/>
            <person name="Wu L."/>
            <person name="Ma J."/>
        </authorList>
    </citation>
    <scope>NUCLEOTIDE SEQUENCE [LARGE SCALE GENOMIC DNA]</scope>
    <source>
        <strain evidence="13">CGMCC 4.5581</strain>
    </source>
</reference>
<feature type="transmembrane region" description="Helical" evidence="8">
    <location>
        <begin position="6"/>
        <end position="25"/>
    </location>
</feature>
<evidence type="ECO:0000256" key="9">
    <source>
        <dbReference type="SAM" id="MobiDB-lite"/>
    </source>
</evidence>
<comment type="function">
    <text evidence="8">Uptake of L-lactate across the membrane. Can also transport D-lactate and glycolate.</text>
</comment>
<feature type="transmembrane region" description="Helical" evidence="8">
    <location>
        <begin position="237"/>
        <end position="259"/>
    </location>
</feature>
<keyword evidence="3 8" id="KW-0813">Transport</keyword>
<keyword evidence="13" id="KW-1185">Reference proteome</keyword>
<feature type="transmembrane region" description="Helical" evidence="8">
    <location>
        <begin position="409"/>
        <end position="427"/>
    </location>
</feature>
<dbReference type="Proteomes" id="UP000552836">
    <property type="component" value="Unassembled WGS sequence"/>
</dbReference>